<dbReference type="EMBL" id="VWMK01000017">
    <property type="protein sequence ID" value="KAA3761415.1"/>
    <property type="molecule type" value="Genomic_DNA"/>
</dbReference>
<organism evidence="1 2">
    <name type="scientific">Bacteroides salyersiae</name>
    <dbReference type="NCBI Taxonomy" id="291644"/>
    <lineage>
        <taxon>Bacteria</taxon>
        <taxon>Pseudomonadati</taxon>
        <taxon>Bacteroidota</taxon>
        <taxon>Bacteroidia</taxon>
        <taxon>Bacteroidales</taxon>
        <taxon>Bacteroidaceae</taxon>
        <taxon>Bacteroides</taxon>
    </lineage>
</organism>
<evidence type="ECO:0000313" key="2">
    <source>
        <dbReference type="Proteomes" id="UP000422221"/>
    </source>
</evidence>
<evidence type="ECO:0000313" key="1">
    <source>
        <dbReference type="EMBL" id="KAA3761415.1"/>
    </source>
</evidence>
<dbReference type="InterPro" id="IPR025396">
    <property type="entry name" value="DUF4302"/>
</dbReference>
<accession>A0A7J4XFV4</accession>
<reference evidence="1 2" key="1">
    <citation type="journal article" date="2019" name="Nat. Med.">
        <title>A library of human gut bacterial isolates paired with longitudinal multiomics data enables mechanistic microbiome research.</title>
        <authorList>
            <person name="Poyet M."/>
            <person name="Groussin M."/>
            <person name="Gibbons S.M."/>
            <person name="Avila-Pacheco J."/>
            <person name="Jiang X."/>
            <person name="Kearney S.M."/>
            <person name="Perrotta A.R."/>
            <person name="Berdy B."/>
            <person name="Zhao S."/>
            <person name="Lieberman T.D."/>
            <person name="Swanson P.K."/>
            <person name="Smith M."/>
            <person name="Roesemann S."/>
            <person name="Alexander J.E."/>
            <person name="Rich S.A."/>
            <person name="Livny J."/>
            <person name="Vlamakis H."/>
            <person name="Clish C."/>
            <person name="Bullock K."/>
            <person name="Deik A."/>
            <person name="Scott J."/>
            <person name="Pierce K.A."/>
            <person name="Xavier R.J."/>
            <person name="Alm E.J."/>
        </authorList>
    </citation>
    <scope>NUCLEOTIDE SEQUENCE [LARGE SCALE GENOMIC DNA]</scope>
    <source>
        <strain evidence="1 2">BIOML-A10</strain>
    </source>
</reference>
<comment type="caution">
    <text evidence="1">The sequence shown here is derived from an EMBL/GenBank/DDBJ whole genome shotgun (WGS) entry which is preliminary data.</text>
</comment>
<protein>
    <submittedName>
        <fullName evidence="1">DUF4302 domain-containing protein</fullName>
    </submittedName>
</protein>
<dbReference type="Proteomes" id="UP000422221">
    <property type="component" value="Unassembled WGS sequence"/>
</dbReference>
<dbReference type="PROSITE" id="PS51257">
    <property type="entry name" value="PROKAR_LIPOPROTEIN"/>
    <property type="match status" value="1"/>
</dbReference>
<dbReference type="RefSeq" id="WP_129648312.1">
    <property type="nucleotide sequence ID" value="NZ_CP081902.1"/>
</dbReference>
<name>A0A7J4XFV4_9BACE</name>
<proteinExistence type="predicted"/>
<sequence>MKKILFILISITLFFLGSCTGEEKDIYDGNSNERLTEEEKACREDLQEAENGWIMEYFPNASQYGGYQLLVSFDEDGMATFSAEKAVSGDNTRKESGMYTLKHENGILLSFDTYNRIFHQFSDPQSDGIGFGGDYEFYVMEHTSDHIVLKGKKTYQRVELHRLSTDVSWSEYLSKIDKMATLVDTKYLDMTLNGKPVSMLAKSSFARCFNLSYTTDEAVETHVMSFVLTVEGVQCAQPVTIGGVTVDHFIWDDTTQKLVYKDDENTIEIGTLSINRIFNQTTDTWYFANKRSSTRFRQLWNSMVYIMNSDFNTEFNDFYLGLYANPFEPEENYQAVLAVCRDNIGSVYTTQYEIVEGTTDHIRILWKGYAMSAQYYYKAYEPLLTFLSKEGENEFIIEADNNIYPQEIKFTKVSNPNHWFIISTKQEAH</sequence>
<dbReference type="Pfam" id="PF14135">
    <property type="entry name" value="DUF4302"/>
    <property type="match status" value="1"/>
</dbReference>
<dbReference type="AlphaFoldDB" id="A0A7J4XFV4"/>
<gene>
    <name evidence="1" type="ORF">F3F73_16075</name>
</gene>